<feature type="compositionally biased region" description="Polar residues" evidence="1">
    <location>
        <begin position="95"/>
        <end position="105"/>
    </location>
</feature>
<name>A0A3M9X4P4_9HYPH</name>
<sequence length="105" mass="11600">MILASVRRWCSVTQVNRSYAEMAAHYGSSVLPARPRSTAAPSRVTSSGRLEMVSHSWPFGQPAAIDRTALHRANVAPRTTVGRSAEAPLREQQRSRFSSRTVRAH</sequence>
<proteinExistence type="predicted"/>
<gene>
    <name evidence="2" type="ORF">DNR46_27235</name>
</gene>
<comment type="caution">
    <text evidence="2">The sequence shown here is derived from an EMBL/GenBank/DDBJ whole genome shotgun (WGS) entry which is preliminary data.</text>
</comment>
<organism evidence="2 3">
    <name type="scientific">Mesorhizobium japonicum</name>
    <dbReference type="NCBI Taxonomy" id="2066070"/>
    <lineage>
        <taxon>Bacteria</taxon>
        <taxon>Pseudomonadati</taxon>
        <taxon>Pseudomonadota</taxon>
        <taxon>Alphaproteobacteria</taxon>
        <taxon>Hyphomicrobiales</taxon>
        <taxon>Phyllobacteriaceae</taxon>
        <taxon>Mesorhizobium</taxon>
    </lineage>
</organism>
<reference evidence="2 3" key="1">
    <citation type="journal article" date="2018" name="Mol. Plant Microbe Interact.">
        <title>Taxonomically Different Co-Microsymbionts of a Relict Legume, Oxytropis popoviana, Have Complementary Sets of Symbiotic Genes and Together Increase the Efficiency of Plant Nodulation.</title>
        <authorList>
            <person name="Safronova V."/>
            <person name="Belimov A."/>
            <person name="Sazanova A."/>
            <person name="Chirak E."/>
            <person name="Verkhozina A."/>
            <person name="Kuznetsova I."/>
            <person name="Andronov E."/>
            <person name="Puhalsky J."/>
            <person name="Tikhonovich I."/>
        </authorList>
    </citation>
    <scope>NUCLEOTIDE SEQUENCE [LARGE SCALE GENOMIC DNA]</scope>
    <source>
        <strain evidence="2 3">Opo-235</strain>
    </source>
</reference>
<dbReference type="Proteomes" id="UP000275436">
    <property type="component" value="Unassembled WGS sequence"/>
</dbReference>
<protein>
    <recommendedName>
        <fullName evidence="4">Transposase</fullName>
    </recommendedName>
</protein>
<dbReference type="EMBL" id="QKOD01000010">
    <property type="protein sequence ID" value="RNJ42490.1"/>
    <property type="molecule type" value="Genomic_DNA"/>
</dbReference>
<evidence type="ECO:0000313" key="2">
    <source>
        <dbReference type="EMBL" id="RNJ42490.1"/>
    </source>
</evidence>
<evidence type="ECO:0000313" key="3">
    <source>
        <dbReference type="Proteomes" id="UP000275436"/>
    </source>
</evidence>
<feature type="region of interest" description="Disordered" evidence="1">
    <location>
        <begin position="75"/>
        <end position="105"/>
    </location>
</feature>
<dbReference type="AlphaFoldDB" id="A0A3M9X4P4"/>
<evidence type="ECO:0008006" key="4">
    <source>
        <dbReference type="Google" id="ProtNLM"/>
    </source>
</evidence>
<evidence type="ECO:0000256" key="1">
    <source>
        <dbReference type="SAM" id="MobiDB-lite"/>
    </source>
</evidence>
<accession>A0A3M9X4P4</accession>